<dbReference type="Proteomes" id="UP000054477">
    <property type="component" value="Unassembled WGS sequence"/>
</dbReference>
<name>A0A0C9XMB6_9AGAR</name>
<keyword evidence="3" id="KW-1185">Reference proteome</keyword>
<accession>A0A0C9XMB6</accession>
<proteinExistence type="predicted"/>
<feature type="non-terminal residue" evidence="2">
    <location>
        <position position="1"/>
    </location>
</feature>
<reference evidence="2 3" key="1">
    <citation type="submission" date="2014-04" db="EMBL/GenBank/DDBJ databases">
        <authorList>
            <consortium name="DOE Joint Genome Institute"/>
            <person name="Kuo A."/>
            <person name="Kohler A."/>
            <person name="Nagy L.G."/>
            <person name="Floudas D."/>
            <person name="Copeland A."/>
            <person name="Barry K.W."/>
            <person name="Cichocki N."/>
            <person name="Veneault-Fourrey C."/>
            <person name="LaButti K."/>
            <person name="Lindquist E.A."/>
            <person name="Lipzen A."/>
            <person name="Lundell T."/>
            <person name="Morin E."/>
            <person name="Murat C."/>
            <person name="Sun H."/>
            <person name="Tunlid A."/>
            <person name="Henrissat B."/>
            <person name="Grigoriev I.V."/>
            <person name="Hibbett D.S."/>
            <person name="Martin F."/>
            <person name="Nordberg H.P."/>
            <person name="Cantor M.N."/>
            <person name="Hua S.X."/>
        </authorList>
    </citation>
    <scope>NUCLEOTIDE SEQUENCE [LARGE SCALE GENOMIC DNA]</scope>
    <source>
        <strain evidence="2 3">LaAM-08-1</strain>
    </source>
</reference>
<feature type="compositionally biased region" description="Polar residues" evidence="1">
    <location>
        <begin position="1"/>
        <end position="14"/>
    </location>
</feature>
<evidence type="ECO:0000256" key="1">
    <source>
        <dbReference type="SAM" id="MobiDB-lite"/>
    </source>
</evidence>
<protein>
    <submittedName>
        <fullName evidence="2">Uncharacterized protein</fullName>
    </submittedName>
</protein>
<evidence type="ECO:0000313" key="2">
    <source>
        <dbReference type="EMBL" id="KIK02689.1"/>
    </source>
</evidence>
<reference evidence="3" key="2">
    <citation type="submission" date="2015-01" db="EMBL/GenBank/DDBJ databases">
        <title>Evolutionary Origins and Diversification of the Mycorrhizal Mutualists.</title>
        <authorList>
            <consortium name="DOE Joint Genome Institute"/>
            <consortium name="Mycorrhizal Genomics Consortium"/>
            <person name="Kohler A."/>
            <person name="Kuo A."/>
            <person name="Nagy L.G."/>
            <person name="Floudas D."/>
            <person name="Copeland A."/>
            <person name="Barry K.W."/>
            <person name="Cichocki N."/>
            <person name="Veneault-Fourrey C."/>
            <person name="LaButti K."/>
            <person name="Lindquist E.A."/>
            <person name="Lipzen A."/>
            <person name="Lundell T."/>
            <person name="Morin E."/>
            <person name="Murat C."/>
            <person name="Riley R."/>
            <person name="Ohm R."/>
            <person name="Sun H."/>
            <person name="Tunlid A."/>
            <person name="Henrissat B."/>
            <person name="Grigoriev I.V."/>
            <person name="Hibbett D.S."/>
            <person name="Martin F."/>
        </authorList>
    </citation>
    <scope>NUCLEOTIDE SEQUENCE [LARGE SCALE GENOMIC DNA]</scope>
    <source>
        <strain evidence="3">LaAM-08-1</strain>
    </source>
</reference>
<organism evidence="2 3">
    <name type="scientific">Laccaria amethystina LaAM-08-1</name>
    <dbReference type="NCBI Taxonomy" id="1095629"/>
    <lineage>
        <taxon>Eukaryota</taxon>
        <taxon>Fungi</taxon>
        <taxon>Dikarya</taxon>
        <taxon>Basidiomycota</taxon>
        <taxon>Agaricomycotina</taxon>
        <taxon>Agaricomycetes</taxon>
        <taxon>Agaricomycetidae</taxon>
        <taxon>Agaricales</taxon>
        <taxon>Agaricineae</taxon>
        <taxon>Hydnangiaceae</taxon>
        <taxon>Laccaria</taxon>
    </lineage>
</organism>
<gene>
    <name evidence="2" type="ORF">K443DRAFT_656949</name>
</gene>
<sequence>MEVQGSFQPRSTHGLNPASELPSSNRLSSRVTGSFSYCRLNIPRIPPLSARDENEIPSPLLQHALDAEREWEAVEVQRRRIIIQALAFSPSLQECLTASVLSDEPPVSSGTTMRILKLRRTLGGKQACNQSLLSPNLFALLATCEARPSYPLETTLHTDRGDSIILSGKSVLVSLYQCNPQPVIAPSFPTTITRTTPFVHRLAKEILPVPYLYLQHRLFPVAAGKRLTFSSRLTGSAQLCGCPVFLFHRSSELLDNFFVYGP</sequence>
<feature type="region of interest" description="Disordered" evidence="1">
    <location>
        <begin position="1"/>
        <end position="29"/>
    </location>
</feature>
<dbReference type="AlphaFoldDB" id="A0A0C9XMB6"/>
<dbReference type="EMBL" id="KN838589">
    <property type="protein sequence ID" value="KIK02689.1"/>
    <property type="molecule type" value="Genomic_DNA"/>
</dbReference>
<evidence type="ECO:0000313" key="3">
    <source>
        <dbReference type="Proteomes" id="UP000054477"/>
    </source>
</evidence>
<dbReference type="HOGENOM" id="CLU_1063763_0_0_1"/>